<dbReference type="InterPro" id="IPR019786">
    <property type="entry name" value="Zinc_finger_PHD-type_CS"/>
</dbReference>
<dbReference type="GO" id="GO:0006362">
    <property type="term" value="P:transcription elongation by RNA polymerase I"/>
    <property type="evidence" value="ECO:0007669"/>
    <property type="project" value="TreeGrafter"/>
</dbReference>
<feature type="region of interest" description="Disordered" evidence="9">
    <location>
        <begin position="439"/>
        <end position="525"/>
    </location>
</feature>
<feature type="compositionally biased region" description="Acidic residues" evidence="9">
    <location>
        <begin position="674"/>
        <end position="685"/>
    </location>
</feature>
<comment type="function">
    <text evidence="1">Negative regulator of transcription elongation.</text>
</comment>
<accession>A0A9Q5HXF9</accession>
<dbReference type="AlphaFoldDB" id="A0A9Q5HXF9"/>
<keyword evidence="4" id="KW-0479">Metal-binding</keyword>
<evidence type="ECO:0000313" key="12">
    <source>
        <dbReference type="EMBL" id="OCB87803.1"/>
    </source>
</evidence>
<sequence length="1103" mass="120002">MVSSRSKTAAEGAANKRTTRSSVASGAAPNVQDISKPEQEDNKKAVQKKVASSKPPVSSASMTSKSTDRSRKKGGGTYCLCKGEDDGTPMIKCEGGCQSWYHFRCVDLDEDDAGEIEQYICPECEVKTGRKTVMDFEGTDAFVEPPPVVPAQPVAKKTRRRIPNEEIDVVDSPEESDGAGSEDDYVAEPSNRKSKTSKRPARQATVSSDETVTDVDDNESEGGRRRRPPKSGRLKRLKKVSASPAPESSLKRRSSSAQHPAPKRSKTAEPSHDDAIRKYCLSKLEEIIRPMFEEYREEQSRSQTEGQVKEEGGDDARESTISSVEDDKNELVQKVKSFVNELERCMMDTYAEPDKTGKPSAGGKYKERFRMLQFNLPKPDRVALRKGIASGRITPAQLNVMSSTDLANEQTKHEIEQAEKEALEHSILQKITAPRAKITHKGLETIEDMSGQRAADAAREEEERRMEMEKREREKVARTRTLSISHHQGSPTSAMEQSPSSSTLPKQSPTVDTSGSQQSWGAPAPIPIQVQQAVLPVSPATGRPTVRPLFMPSVANELATSEQGLSLDDIINMDDDVPMKDAPPSNSQQRMIVQVSGEAGPSSSPITVTPSGPSPFAPSRPAASPQRSSFDLSALWTGSNRDEGPNTSGDDIAADRSATSPADDNPTTGNAPEGQEEAMELDSDDDDNERALDAIFEQTASVAQTNENLFPQSMSIVDSLPEVWTGNITMPKENFEILSIDVSCKQIGGRNLEPLSGYWQTLFPATQARIDGRVPTAQSAQYLVSVRMNSSKELIVVIFTPRSEEAISKFNELIDFLMRKDRHALVFPWGAQPKPQAPGRELYLIPLLKDQPIPEFLELMDDHRLPKERPANVLLGAFVLNKGKLMATTPLPGAVGPAPTPTPFPSLPSAPQSIPSIPPGSVPTSQPSVAPSTQARIDQAALAVEIASLTPEQVSLMVQHLSQSRSLPLPTPVGAPTYAPATGSTPPHAPSYPAPGMPPFPPQFPPTSQQQAQPLPGHYSPSQPYSPPHSQGQYGEHYFDDRAGRNRDFGRDGYGGRGAGWRGSERGRRGKRGRGKPFHDDRGPRPASADKAWGDRNQGGPPR</sequence>
<feature type="region of interest" description="Disordered" evidence="9">
    <location>
        <begin position="138"/>
        <end position="275"/>
    </location>
</feature>
<feature type="compositionally biased region" description="Acidic residues" evidence="9">
    <location>
        <begin position="211"/>
        <end position="220"/>
    </location>
</feature>
<name>A0A9Q5HXF9_SANBA</name>
<dbReference type="Pfam" id="PF00628">
    <property type="entry name" value="PHD"/>
    <property type="match status" value="1"/>
</dbReference>
<protein>
    <recommendedName>
        <fullName evidence="3">Transcription factor BYE1</fullName>
    </recommendedName>
</protein>
<proteinExistence type="inferred from homology"/>
<reference evidence="12" key="1">
    <citation type="submission" date="2016-06" db="EMBL/GenBank/DDBJ databases">
        <title>Draft Genome sequence of the fungus Inonotus baumii.</title>
        <authorList>
            <person name="Zhu H."/>
            <person name="Lin W."/>
        </authorList>
    </citation>
    <scope>NUCLEOTIDE SEQUENCE</scope>
    <source>
        <strain evidence="12">821</strain>
    </source>
</reference>
<comment type="caution">
    <text evidence="12">The sequence shown here is derived from an EMBL/GenBank/DDBJ whole genome shotgun (WGS) entry which is preliminary data.</text>
</comment>
<comment type="similarity">
    <text evidence="2">Belongs to the BYE1 family.</text>
</comment>
<evidence type="ECO:0000256" key="7">
    <source>
        <dbReference type="PROSITE-ProRule" id="PRU00146"/>
    </source>
</evidence>
<dbReference type="OrthoDB" id="436852at2759"/>
<evidence type="ECO:0000256" key="2">
    <source>
        <dbReference type="ARBA" id="ARBA00011050"/>
    </source>
</evidence>
<dbReference type="PANTHER" id="PTHR11477">
    <property type="entry name" value="TRANSCRIPTION FACTOR S-II ZINC FINGER DOMAIN-CONTAINING PROTEIN"/>
    <property type="match status" value="1"/>
</dbReference>
<evidence type="ECO:0000256" key="9">
    <source>
        <dbReference type="SAM" id="MobiDB-lite"/>
    </source>
</evidence>
<dbReference type="GO" id="GO:0005634">
    <property type="term" value="C:nucleus"/>
    <property type="evidence" value="ECO:0007669"/>
    <property type="project" value="TreeGrafter"/>
</dbReference>
<feature type="domain" description="PHD-type" evidence="10">
    <location>
        <begin position="76"/>
        <end position="127"/>
    </location>
</feature>
<dbReference type="Pfam" id="PF07744">
    <property type="entry name" value="SPOC"/>
    <property type="match status" value="1"/>
</dbReference>
<feature type="region of interest" description="Disordered" evidence="9">
    <location>
        <begin position="966"/>
        <end position="1103"/>
    </location>
</feature>
<dbReference type="PROSITE" id="PS51321">
    <property type="entry name" value="TFIIS_CENTRAL"/>
    <property type="match status" value="1"/>
</dbReference>
<dbReference type="PROSITE" id="PS50016">
    <property type="entry name" value="ZF_PHD_2"/>
    <property type="match status" value="1"/>
</dbReference>
<gene>
    <name evidence="12" type="ORF">A7U60_g5126</name>
</gene>
<dbReference type="InterPro" id="IPR003618">
    <property type="entry name" value="TFIIS_cen_dom"/>
</dbReference>
<dbReference type="InterPro" id="IPR036575">
    <property type="entry name" value="TFIIS_cen_dom_sf"/>
</dbReference>
<dbReference type="EMBL" id="LNZH02000188">
    <property type="protein sequence ID" value="OCB87803.1"/>
    <property type="molecule type" value="Genomic_DNA"/>
</dbReference>
<dbReference type="InterPro" id="IPR001965">
    <property type="entry name" value="Znf_PHD"/>
</dbReference>
<dbReference type="GO" id="GO:0031564">
    <property type="term" value="P:transcription antitermination"/>
    <property type="evidence" value="ECO:0007669"/>
    <property type="project" value="TreeGrafter"/>
</dbReference>
<dbReference type="Proteomes" id="UP000757232">
    <property type="component" value="Unassembled WGS sequence"/>
</dbReference>
<dbReference type="Gene3D" id="1.10.472.30">
    <property type="entry name" value="Transcription elongation factor S-II, central domain"/>
    <property type="match status" value="1"/>
</dbReference>
<dbReference type="Pfam" id="PF07500">
    <property type="entry name" value="TFIIS_M"/>
    <property type="match status" value="1"/>
</dbReference>
<feature type="domain" description="TFIIS central" evidence="11">
    <location>
        <begin position="312"/>
        <end position="434"/>
    </location>
</feature>
<dbReference type="GO" id="GO:0000977">
    <property type="term" value="F:RNA polymerase II transcription regulatory region sequence-specific DNA binding"/>
    <property type="evidence" value="ECO:0007669"/>
    <property type="project" value="TreeGrafter"/>
</dbReference>
<organism evidence="12 13">
    <name type="scientific">Sanghuangporus baumii</name>
    <name type="common">Phellinus baumii</name>
    <dbReference type="NCBI Taxonomy" id="108892"/>
    <lineage>
        <taxon>Eukaryota</taxon>
        <taxon>Fungi</taxon>
        <taxon>Dikarya</taxon>
        <taxon>Basidiomycota</taxon>
        <taxon>Agaricomycotina</taxon>
        <taxon>Agaricomycetes</taxon>
        <taxon>Hymenochaetales</taxon>
        <taxon>Hymenochaetaceae</taxon>
        <taxon>Sanghuangporus</taxon>
    </lineage>
</organism>
<keyword evidence="8" id="KW-0175">Coiled coil</keyword>
<feature type="compositionally biased region" description="Polar residues" evidence="9">
    <location>
        <begin position="657"/>
        <end position="670"/>
    </location>
</feature>
<feature type="compositionally biased region" description="Basic and acidic residues" evidence="9">
    <location>
        <begin position="307"/>
        <end position="318"/>
    </location>
</feature>
<dbReference type="SUPFAM" id="SSF57903">
    <property type="entry name" value="FYVE/PHD zinc finger"/>
    <property type="match status" value="1"/>
</dbReference>
<dbReference type="SMART" id="SM00510">
    <property type="entry name" value="TFS2M"/>
    <property type="match status" value="1"/>
</dbReference>
<dbReference type="GO" id="GO:0006368">
    <property type="term" value="P:transcription elongation by RNA polymerase II"/>
    <property type="evidence" value="ECO:0007669"/>
    <property type="project" value="TreeGrafter"/>
</dbReference>
<feature type="compositionally biased region" description="Pro residues" evidence="9">
    <location>
        <begin position="987"/>
        <end position="1005"/>
    </location>
</feature>
<evidence type="ECO:0000256" key="6">
    <source>
        <dbReference type="ARBA" id="ARBA00022833"/>
    </source>
</evidence>
<keyword evidence="13" id="KW-1185">Reference proteome</keyword>
<dbReference type="InterPro" id="IPR019787">
    <property type="entry name" value="Znf_PHD-finger"/>
</dbReference>
<feature type="compositionally biased region" description="Basic and acidic residues" evidence="9">
    <location>
        <begin position="266"/>
        <end position="275"/>
    </location>
</feature>
<dbReference type="PROSITE" id="PS01359">
    <property type="entry name" value="ZF_PHD_1"/>
    <property type="match status" value="1"/>
</dbReference>
<feature type="region of interest" description="Disordered" evidence="9">
    <location>
        <begin position="294"/>
        <end position="327"/>
    </location>
</feature>
<dbReference type="InterPro" id="IPR012921">
    <property type="entry name" value="SPOC_C"/>
</dbReference>
<dbReference type="CDD" id="cd21538">
    <property type="entry name" value="SPOC_TFIIS"/>
    <property type="match status" value="1"/>
</dbReference>
<dbReference type="GO" id="GO:0008270">
    <property type="term" value="F:zinc ion binding"/>
    <property type="evidence" value="ECO:0007669"/>
    <property type="project" value="UniProtKB-KW"/>
</dbReference>
<feature type="compositionally biased region" description="Low complexity" evidence="9">
    <location>
        <begin position="619"/>
        <end position="630"/>
    </location>
</feature>
<feature type="region of interest" description="Disordered" evidence="9">
    <location>
        <begin position="572"/>
        <end position="685"/>
    </location>
</feature>
<feature type="compositionally biased region" description="Polar residues" evidence="9">
    <location>
        <begin position="480"/>
        <end position="520"/>
    </location>
</feature>
<dbReference type="SMART" id="SM00249">
    <property type="entry name" value="PHD"/>
    <property type="match status" value="1"/>
</dbReference>
<feature type="compositionally biased region" description="Basic and acidic residues" evidence="9">
    <location>
        <begin position="1037"/>
        <end position="1051"/>
    </location>
</feature>
<feature type="compositionally biased region" description="Pro residues" evidence="9">
    <location>
        <begin position="898"/>
        <end position="908"/>
    </location>
</feature>
<dbReference type="GO" id="GO:0031440">
    <property type="term" value="P:regulation of mRNA 3'-end processing"/>
    <property type="evidence" value="ECO:0007669"/>
    <property type="project" value="TreeGrafter"/>
</dbReference>
<feature type="region of interest" description="Disordered" evidence="9">
    <location>
        <begin position="1"/>
        <end position="79"/>
    </location>
</feature>
<feature type="compositionally biased region" description="Low complexity" evidence="9">
    <location>
        <begin position="48"/>
        <end position="61"/>
    </location>
</feature>
<feature type="compositionally biased region" description="Gly residues" evidence="9">
    <location>
        <begin position="1052"/>
        <end position="1061"/>
    </location>
</feature>
<dbReference type="InterPro" id="IPR013083">
    <property type="entry name" value="Znf_RING/FYVE/PHD"/>
</dbReference>
<dbReference type="SUPFAM" id="SSF46942">
    <property type="entry name" value="Elongation factor TFIIS domain 2"/>
    <property type="match status" value="1"/>
</dbReference>
<feature type="compositionally biased region" description="Basic residues" evidence="9">
    <location>
        <begin position="192"/>
        <end position="201"/>
    </location>
</feature>
<evidence type="ECO:0000256" key="5">
    <source>
        <dbReference type="ARBA" id="ARBA00022771"/>
    </source>
</evidence>
<feature type="compositionally biased region" description="Acidic residues" evidence="9">
    <location>
        <begin position="165"/>
        <end position="186"/>
    </location>
</feature>
<evidence type="ECO:0000256" key="3">
    <source>
        <dbReference type="ARBA" id="ARBA00021616"/>
    </source>
</evidence>
<evidence type="ECO:0000256" key="8">
    <source>
        <dbReference type="SAM" id="Coils"/>
    </source>
</evidence>
<dbReference type="GO" id="GO:0001139">
    <property type="term" value="F:RNA polymerase II complex recruiting activity"/>
    <property type="evidence" value="ECO:0007669"/>
    <property type="project" value="TreeGrafter"/>
</dbReference>
<feature type="coiled-coil region" evidence="8">
    <location>
        <begin position="401"/>
        <end position="428"/>
    </location>
</feature>
<feature type="region of interest" description="Disordered" evidence="9">
    <location>
        <begin position="894"/>
        <end position="930"/>
    </location>
</feature>
<evidence type="ECO:0000313" key="13">
    <source>
        <dbReference type="Proteomes" id="UP000757232"/>
    </source>
</evidence>
<keyword evidence="6" id="KW-0862">Zinc</keyword>
<dbReference type="InterPro" id="IPR011011">
    <property type="entry name" value="Znf_FYVE_PHD"/>
</dbReference>
<feature type="compositionally biased region" description="Basic residues" evidence="9">
    <location>
        <begin position="224"/>
        <end position="239"/>
    </location>
</feature>
<keyword evidence="5 7" id="KW-0863">Zinc-finger</keyword>
<feature type="compositionally biased region" description="Basic and acidic residues" evidence="9">
    <location>
        <begin position="456"/>
        <end position="477"/>
    </location>
</feature>
<evidence type="ECO:0000259" key="10">
    <source>
        <dbReference type="PROSITE" id="PS50016"/>
    </source>
</evidence>
<dbReference type="PANTHER" id="PTHR11477:SF11">
    <property type="entry name" value="TRANSCRIPTION FACTOR BYE1"/>
    <property type="match status" value="1"/>
</dbReference>
<evidence type="ECO:0000256" key="4">
    <source>
        <dbReference type="ARBA" id="ARBA00022723"/>
    </source>
</evidence>
<dbReference type="Gene3D" id="3.30.40.10">
    <property type="entry name" value="Zinc/RING finger domain, C3HC4 (zinc finger)"/>
    <property type="match status" value="1"/>
</dbReference>
<evidence type="ECO:0000256" key="1">
    <source>
        <dbReference type="ARBA" id="ARBA00002311"/>
    </source>
</evidence>
<feature type="compositionally biased region" description="Basic and acidic residues" evidence="9">
    <location>
        <begin position="35"/>
        <end position="44"/>
    </location>
</feature>
<feature type="compositionally biased region" description="Low complexity" evidence="9">
    <location>
        <begin position="1006"/>
        <end position="1034"/>
    </location>
</feature>
<evidence type="ECO:0000259" key="11">
    <source>
        <dbReference type="PROSITE" id="PS51321"/>
    </source>
</evidence>